<dbReference type="SUPFAM" id="SSF52540">
    <property type="entry name" value="P-loop containing nucleoside triphosphate hydrolases"/>
    <property type="match status" value="1"/>
</dbReference>
<comment type="caution">
    <text evidence="1">The sequence shown here is derived from an EMBL/GenBank/DDBJ whole genome shotgun (WGS) entry which is preliminary data.</text>
</comment>
<dbReference type="Proteomes" id="UP001190700">
    <property type="component" value="Unassembled WGS sequence"/>
</dbReference>
<proteinExistence type="predicted"/>
<accession>A0AAE0L1Q7</accession>
<protein>
    <submittedName>
        <fullName evidence="1">Uncharacterized protein</fullName>
    </submittedName>
</protein>
<gene>
    <name evidence="1" type="ORF">CYMTET_22922</name>
</gene>
<reference evidence="1 2" key="1">
    <citation type="journal article" date="2015" name="Genome Biol. Evol.">
        <title>Comparative Genomics of a Bacterivorous Green Alga Reveals Evolutionary Causalities and Consequences of Phago-Mixotrophic Mode of Nutrition.</title>
        <authorList>
            <person name="Burns J.A."/>
            <person name="Paasch A."/>
            <person name="Narechania A."/>
            <person name="Kim E."/>
        </authorList>
    </citation>
    <scope>NUCLEOTIDE SEQUENCE [LARGE SCALE GENOMIC DNA]</scope>
    <source>
        <strain evidence="1 2">PLY_AMNH</strain>
    </source>
</reference>
<dbReference type="InterPro" id="IPR027417">
    <property type="entry name" value="P-loop_NTPase"/>
</dbReference>
<name>A0AAE0L1Q7_9CHLO</name>
<evidence type="ECO:0000313" key="1">
    <source>
        <dbReference type="EMBL" id="KAK3268579.1"/>
    </source>
</evidence>
<dbReference type="EMBL" id="LGRX02011733">
    <property type="protein sequence ID" value="KAK3268579.1"/>
    <property type="molecule type" value="Genomic_DNA"/>
</dbReference>
<sequence length="423" mass="47307">MGDRFIQQEQAKITNLQRSRNQDYALSPQQAIHPVRFIVFKRARSGSNRLAQLIHSQRNILWYVSDAQGCANSVAKLKTWFETTIKNPLCIRTTSSNGANACAVKGKLKGHENFQCRSPGDAVGFSVNPVYDPCLSWNYYGELIRTNTSAGPVKVVQWMRTNTAKQVTSMLFAANCKNKNGVSAKAKIASGVDCVNKKVTVDPQMFVDAMLRYIRFYHAEYRKLQELVGVNGQVLTMTYERLLSDPQGEMQRLFNHLGLPEAEFSGRAVGPSAGNEDLSKVITNFDELEEALWPYPCLTEALHAKAARNLPLCDVDEIENLRADEVLLQCTSLKKGMKAKAVSGAKVQANPELKTKEMVGKEAPPSYGMVDVHQAELQVHKKLVQEHNTNLDYDAARRRYGGSLLQGHRKRNKYTQKSNGINI</sequence>
<dbReference type="AlphaFoldDB" id="A0AAE0L1Q7"/>
<keyword evidence="2" id="KW-1185">Reference proteome</keyword>
<organism evidence="1 2">
    <name type="scientific">Cymbomonas tetramitiformis</name>
    <dbReference type="NCBI Taxonomy" id="36881"/>
    <lineage>
        <taxon>Eukaryota</taxon>
        <taxon>Viridiplantae</taxon>
        <taxon>Chlorophyta</taxon>
        <taxon>Pyramimonadophyceae</taxon>
        <taxon>Pyramimonadales</taxon>
        <taxon>Pyramimonadaceae</taxon>
        <taxon>Cymbomonas</taxon>
    </lineage>
</organism>
<evidence type="ECO:0000313" key="2">
    <source>
        <dbReference type="Proteomes" id="UP001190700"/>
    </source>
</evidence>
<dbReference type="Gene3D" id="3.40.50.300">
    <property type="entry name" value="P-loop containing nucleotide triphosphate hydrolases"/>
    <property type="match status" value="1"/>
</dbReference>